<gene>
    <name evidence="8" type="ORF">B0H94_10110</name>
</gene>
<dbReference type="Pfam" id="PF00158">
    <property type="entry name" value="Sigma54_activat"/>
    <property type="match status" value="1"/>
</dbReference>
<dbReference type="Gene3D" id="3.30.450.20">
    <property type="entry name" value="PAS domain"/>
    <property type="match status" value="2"/>
</dbReference>
<protein>
    <submittedName>
        <fullName evidence="8">PAS domain S-box-containing protein</fullName>
    </submittedName>
</protein>
<dbReference type="PROSITE" id="PS00675">
    <property type="entry name" value="SIGMA54_INTERACT_1"/>
    <property type="match status" value="1"/>
</dbReference>
<feature type="domain" description="PAS" evidence="7">
    <location>
        <begin position="235"/>
        <end position="286"/>
    </location>
</feature>
<dbReference type="PROSITE" id="PS00676">
    <property type="entry name" value="SIGMA54_INTERACT_2"/>
    <property type="match status" value="1"/>
</dbReference>
<dbReference type="Pfam" id="PF02954">
    <property type="entry name" value="HTH_8"/>
    <property type="match status" value="1"/>
</dbReference>
<dbReference type="Pfam" id="PF25601">
    <property type="entry name" value="AAA_lid_14"/>
    <property type="match status" value="1"/>
</dbReference>
<dbReference type="SMART" id="SM00091">
    <property type="entry name" value="PAS"/>
    <property type="match status" value="2"/>
</dbReference>
<dbReference type="FunFam" id="3.40.50.300:FF:000006">
    <property type="entry name" value="DNA-binding transcriptional regulator NtrC"/>
    <property type="match status" value="1"/>
</dbReference>
<dbReference type="SMART" id="SM00382">
    <property type="entry name" value="AAA"/>
    <property type="match status" value="1"/>
</dbReference>
<sequence>MLKKTIIIGAGRGGQALLEQLEKSGRFNVVGVADADLNAPGMMQAEARGIETAKDYVSLIQKVLPDVVIEATGASEVSQRAGEVLPEGAALIPASVASVMYALIEEKEELLKQQQAHDRFRETILQSTHDGMIAINQNEQIILYNRQAELITGVTNEQALGAWIYDILPQSKLPDVLKHQHIEANQQQTFANGRNIVTTRVPLWRGEEMLGALAVFQDVTDVQNMAEEVTNLKSIQQMLEAIIQSSEEAISVVDENGNGLLINPAYTRLTGLTADEVVGQPATADISEGESMHFAVLRTEQPVRGARMKVGPNRKDVLVNAAPILVDGTLKGSVGVIQDVSEIRALTEELERARQIIRTLEAKYTFSDIIGQSEEMQVAVNQAQAAAATPVNVMLRGESGTGKELFAHAIHDASKRKYRPFIRVNCAALSESLLESELFGYEEGAFSGAKRGGKRGLFEEAHEGSLFLDEIGEMSASTQAKLLRVLQEKEIVRVGGTASIPVDVRVIAATNVQLELAIHDGSFREDLYYRLNKLPIQIPPLAERLEDLNELCQHLLYKINQEYGRNVQQLSAGALQELKQYHWPGNVRELENVLGRAVIHMPFHATEIVPEHLPPLTKSEEPKPSVEKYSGSLQERLDAFERQQLLEALAMFEGNKTKAAEHLKISIRNLYYKLEKHGYAKTSMQ</sequence>
<evidence type="ECO:0000256" key="2">
    <source>
        <dbReference type="ARBA" id="ARBA00022840"/>
    </source>
</evidence>
<dbReference type="InterPro" id="IPR027417">
    <property type="entry name" value="P-loop_NTPase"/>
</dbReference>
<dbReference type="PRINTS" id="PR01590">
    <property type="entry name" value="HTHFIS"/>
</dbReference>
<dbReference type="Gene3D" id="1.10.10.60">
    <property type="entry name" value="Homeodomain-like"/>
    <property type="match status" value="1"/>
</dbReference>
<dbReference type="PROSITE" id="PS50112">
    <property type="entry name" value="PAS"/>
    <property type="match status" value="2"/>
</dbReference>
<dbReference type="InterPro" id="IPR009057">
    <property type="entry name" value="Homeodomain-like_sf"/>
</dbReference>
<dbReference type="Pfam" id="PF03447">
    <property type="entry name" value="NAD_binding_3"/>
    <property type="match status" value="1"/>
</dbReference>
<dbReference type="GO" id="GO:0005524">
    <property type="term" value="F:ATP binding"/>
    <property type="evidence" value="ECO:0007669"/>
    <property type="project" value="UniProtKB-KW"/>
</dbReference>
<evidence type="ECO:0000313" key="8">
    <source>
        <dbReference type="EMBL" id="PSL51101.1"/>
    </source>
</evidence>
<dbReference type="Pfam" id="PF00989">
    <property type="entry name" value="PAS"/>
    <property type="match status" value="2"/>
</dbReference>
<keyword evidence="3" id="KW-0805">Transcription regulation</keyword>
<dbReference type="Gene3D" id="3.40.50.300">
    <property type="entry name" value="P-loop containing nucleotide triphosphate hydrolases"/>
    <property type="match status" value="1"/>
</dbReference>
<evidence type="ECO:0000259" key="6">
    <source>
        <dbReference type="PROSITE" id="PS50045"/>
    </source>
</evidence>
<evidence type="ECO:0000256" key="1">
    <source>
        <dbReference type="ARBA" id="ARBA00022741"/>
    </source>
</evidence>
<dbReference type="PANTHER" id="PTHR32071:SF121">
    <property type="entry name" value="SIGMA L-DEPENDENT TRANSCRIPTIONAL REGULATOR YQIR-RELATED"/>
    <property type="match status" value="1"/>
</dbReference>
<dbReference type="SUPFAM" id="SSF52540">
    <property type="entry name" value="P-loop containing nucleoside triphosphate hydrolases"/>
    <property type="match status" value="1"/>
</dbReference>
<proteinExistence type="predicted"/>
<dbReference type="InterPro" id="IPR058031">
    <property type="entry name" value="AAA_lid_NorR"/>
</dbReference>
<evidence type="ECO:0000256" key="3">
    <source>
        <dbReference type="ARBA" id="ARBA00023015"/>
    </source>
</evidence>
<dbReference type="CDD" id="cd00009">
    <property type="entry name" value="AAA"/>
    <property type="match status" value="1"/>
</dbReference>
<dbReference type="InterPro" id="IPR035965">
    <property type="entry name" value="PAS-like_dom_sf"/>
</dbReference>
<dbReference type="Gene3D" id="3.40.50.720">
    <property type="entry name" value="NAD(P)-binding Rossmann-like Domain"/>
    <property type="match status" value="1"/>
</dbReference>
<dbReference type="InterPro" id="IPR025662">
    <property type="entry name" value="Sigma_54_int_dom_ATP-bd_1"/>
</dbReference>
<dbReference type="GO" id="GO:0043565">
    <property type="term" value="F:sequence-specific DNA binding"/>
    <property type="evidence" value="ECO:0007669"/>
    <property type="project" value="InterPro"/>
</dbReference>
<feature type="domain" description="Sigma-54 factor interaction" evidence="6">
    <location>
        <begin position="369"/>
        <end position="599"/>
    </location>
</feature>
<dbReference type="Gene3D" id="1.10.8.60">
    <property type="match status" value="1"/>
</dbReference>
<dbReference type="SUPFAM" id="SSF55785">
    <property type="entry name" value="PYP-like sensor domain (PAS domain)"/>
    <property type="match status" value="2"/>
</dbReference>
<dbReference type="NCBIfam" id="TIGR00229">
    <property type="entry name" value="sensory_box"/>
    <property type="match status" value="2"/>
</dbReference>
<dbReference type="InterPro" id="IPR013767">
    <property type="entry name" value="PAS_fold"/>
</dbReference>
<dbReference type="SUPFAM" id="SSF46689">
    <property type="entry name" value="Homeodomain-like"/>
    <property type="match status" value="1"/>
</dbReference>
<dbReference type="PANTHER" id="PTHR32071">
    <property type="entry name" value="TRANSCRIPTIONAL REGULATORY PROTEIN"/>
    <property type="match status" value="1"/>
</dbReference>
<dbReference type="InterPro" id="IPR003593">
    <property type="entry name" value="AAA+_ATPase"/>
</dbReference>
<keyword evidence="2" id="KW-0067">ATP-binding</keyword>
<dbReference type="InterPro" id="IPR002078">
    <property type="entry name" value="Sigma_54_int"/>
</dbReference>
<dbReference type="PROSITE" id="PS00688">
    <property type="entry name" value="SIGMA54_INTERACT_3"/>
    <property type="match status" value="1"/>
</dbReference>
<name>A0A2P8HXX6_9BACI</name>
<comment type="caution">
    <text evidence="8">The sequence shown here is derived from an EMBL/GenBank/DDBJ whole genome shotgun (WGS) entry which is preliminary data.</text>
</comment>
<dbReference type="InterPro" id="IPR002197">
    <property type="entry name" value="HTH_Fis"/>
</dbReference>
<evidence type="ECO:0000256" key="5">
    <source>
        <dbReference type="ARBA" id="ARBA00023163"/>
    </source>
</evidence>
<dbReference type="InterPro" id="IPR000014">
    <property type="entry name" value="PAS"/>
</dbReference>
<keyword evidence="1" id="KW-0547">Nucleotide-binding</keyword>
<dbReference type="Proteomes" id="UP000242310">
    <property type="component" value="Unassembled WGS sequence"/>
</dbReference>
<dbReference type="InterPro" id="IPR005106">
    <property type="entry name" value="Asp/hSer_DH_NAD-bd"/>
</dbReference>
<organism evidence="8 9">
    <name type="scientific">Salsuginibacillus halophilus</name>
    <dbReference type="NCBI Taxonomy" id="517424"/>
    <lineage>
        <taxon>Bacteria</taxon>
        <taxon>Bacillati</taxon>
        <taxon>Bacillota</taxon>
        <taxon>Bacilli</taxon>
        <taxon>Bacillales</taxon>
        <taxon>Bacillaceae</taxon>
        <taxon>Salsuginibacillus</taxon>
    </lineage>
</organism>
<reference evidence="8 9" key="1">
    <citation type="submission" date="2018-03" db="EMBL/GenBank/DDBJ databases">
        <title>Genomic Encyclopedia of Type Strains, Phase III (KMG-III): the genomes of soil and plant-associated and newly described type strains.</title>
        <authorList>
            <person name="Whitman W."/>
        </authorList>
    </citation>
    <scope>NUCLEOTIDE SEQUENCE [LARGE SCALE GENOMIC DNA]</scope>
    <source>
        <strain evidence="8 9">CGMCC 1.07653</strain>
    </source>
</reference>
<feature type="domain" description="PAS" evidence="7">
    <location>
        <begin position="117"/>
        <end position="161"/>
    </location>
</feature>
<dbReference type="InterPro" id="IPR025943">
    <property type="entry name" value="Sigma_54_int_dom_ATP-bd_2"/>
</dbReference>
<accession>A0A2P8HXX6</accession>
<evidence type="ECO:0000259" key="7">
    <source>
        <dbReference type="PROSITE" id="PS50112"/>
    </source>
</evidence>
<dbReference type="PROSITE" id="PS50045">
    <property type="entry name" value="SIGMA54_INTERACT_4"/>
    <property type="match status" value="1"/>
</dbReference>
<dbReference type="InterPro" id="IPR025944">
    <property type="entry name" value="Sigma_54_int_dom_CS"/>
</dbReference>
<dbReference type="GO" id="GO:0050661">
    <property type="term" value="F:NADP binding"/>
    <property type="evidence" value="ECO:0007669"/>
    <property type="project" value="InterPro"/>
</dbReference>
<dbReference type="EMBL" id="PYAV01000001">
    <property type="protein sequence ID" value="PSL51101.1"/>
    <property type="molecule type" value="Genomic_DNA"/>
</dbReference>
<dbReference type="InterPro" id="IPR036291">
    <property type="entry name" value="NAD(P)-bd_dom_sf"/>
</dbReference>
<dbReference type="SUPFAM" id="SSF51735">
    <property type="entry name" value="NAD(P)-binding Rossmann-fold domains"/>
    <property type="match status" value="1"/>
</dbReference>
<dbReference type="CDD" id="cd00130">
    <property type="entry name" value="PAS"/>
    <property type="match status" value="2"/>
</dbReference>
<dbReference type="GO" id="GO:0006355">
    <property type="term" value="P:regulation of DNA-templated transcription"/>
    <property type="evidence" value="ECO:0007669"/>
    <property type="project" value="InterPro"/>
</dbReference>
<dbReference type="GO" id="GO:0016491">
    <property type="term" value="F:oxidoreductase activity"/>
    <property type="evidence" value="ECO:0007669"/>
    <property type="project" value="InterPro"/>
</dbReference>
<keyword evidence="9" id="KW-1185">Reference proteome</keyword>
<keyword evidence="5" id="KW-0804">Transcription</keyword>
<keyword evidence="4" id="KW-0238">DNA-binding</keyword>
<evidence type="ECO:0000313" key="9">
    <source>
        <dbReference type="Proteomes" id="UP000242310"/>
    </source>
</evidence>
<dbReference type="AlphaFoldDB" id="A0A2P8HXX6"/>
<evidence type="ECO:0000256" key="4">
    <source>
        <dbReference type="ARBA" id="ARBA00023125"/>
    </source>
</evidence>